<organism evidence="4 5">
    <name type="scientific">Triangularia verruculosa</name>
    <dbReference type="NCBI Taxonomy" id="2587418"/>
    <lineage>
        <taxon>Eukaryota</taxon>
        <taxon>Fungi</taxon>
        <taxon>Dikarya</taxon>
        <taxon>Ascomycota</taxon>
        <taxon>Pezizomycotina</taxon>
        <taxon>Sordariomycetes</taxon>
        <taxon>Sordariomycetidae</taxon>
        <taxon>Sordariales</taxon>
        <taxon>Podosporaceae</taxon>
        <taxon>Triangularia</taxon>
    </lineage>
</organism>
<dbReference type="Pfam" id="PF00004">
    <property type="entry name" value="AAA"/>
    <property type="match status" value="1"/>
</dbReference>
<name>A0AAN6XKU5_9PEZI</name>
<dbReference type="Pfam" id="PF22942">
    <property type="entry name" value="DUF7025"/>
    <property type="match status" value="1"/>
</dbReference>
<keyword evidence="5" id="KW-1185">Reference proteome</keyword>
<accession>A0AAN6XKU5</accession>
<proteinExistence type="predicted"/>
<evidence type="ECO:0000259" key="3">
    <source>
        <dbReference type="Pfam" id="PF23232"/>
    </source>
</evidence>
<protein>
    <recommendedName>
        <fullName evidence="6">ATPase AAA-type core domain-containing protein</fullName>
    </recommendedName>
</protein>
<dbReference type="PANTHER" id="PTHR46411:SF2">
    <property type="entry name" value="AAA+ ATPASE DOMAIN-CONTAINING PROTEIN"/>
    <property type="match status" value="1"/>
</dbReference>
<evidence type="ECO:0000259" key="1">
    <source>
        <dbReference type="Pfam" id="PF00004"/>
    </source>
</evidence>
<dbReference type="InterPro" id="IPR056599">
    <property type="entry name" value="AAA_lid_fung"/>
</dbReference>
<evidence type="ECO:0000259" key="2">
    <source>
        <dbReference type="Pfam" id="PF22942"/>
    </source>
</evidence>
<gene>
    <name evidence="4" type="ORF">QBC40DRAFT_221176</name>
</gene>
<dbReference type="GO" id="GO:0016887">
    <property type="term" value="F:ATP hydrolysis activity"/>
    <property type="evidence" value="ECO:0007669"/>
    <property type="project" value="InterPro"/>
</dbReference>
<dbReference type="InterPro" id="IPR054289">
    <property type="entry name" value="DUF7025"/>
</dbReference>
<feature type="domain" description="AAA+ ATPase lid" evidence="3">
    <location>
        <begin position="503"/>
        <end position="556"/>
    </location>
</feature>
<evidence type="ECO:0000313" key="5">
    <source>
        <dbReference type="Proteomes" id="UP001303160"/>
    </source>
</evidence>
<comment type="caution">
    <text evidence="4">The sequence shown here is derived from an EMBL/GenBank/DDBJ whole genome shotgun (WGS) entry which is preliminary data.</text>
</comment>
<dbReference type="Proteomes" id="UP001303160">
    <property type="component" value="Unassembled WGS sequence"/>
</dbReference>
<feature type="domain" description="DUF7025" evidence="2">
    <location>
        <begin position="54"/>
        <end position="145"/>
    </location>
</feature>
<dbReference type="Pfam" id="PF23232">
    <property type="entry name" value="AAA_lid_13"/>
    <property type="match status" value="1"/>
</dbReference>
<dbReference type="InterPro" id="IPR027417">
    <property type="entry name" value="P-loop_NTPase"/>
</dbReference>
<feature type="domain" description="ATPase AAA-type core" evidence="1">
    <location>
        <begin position="336"/>
        <end position="453"/>
    </location>
</feature>
<evidence type="ECO:0000313" key="4">
    <source>
        <dbReference type="EMBL" id="KAK4202638.1"/>
    </source>
</evidence>
<dbReference type="EMBL" id="MU863896">
    <property type="protein sequence ID" value="KAK4202638.1"/>
    <property type="molecule type" value="Genomic_DNA"/>
</dbReference>
<evidence type="ECO:0008006" key="6">
    <source>
        <dbReference type="Google" id="ProtNLM"/>
    </source>
</evidence>
<reference evidence="4" key="2">
    <citation type="submission" date="2023-05" db="EMBL/GenBank/DDBJ databases">
        <authorList>
            <consortium name="Lawrence Berkeley National Laboratory"/>
            <person name="Steindorff A."/>
            <person name="Hensen N."/>
            <person name="Bonometti L."/>
            <person name="Westerberg I."/>
            <person name="Brannstrom I.O."/>
            <person name="Guillou S."/>
            <person name="Cros-Aarteil S."/>
            <person name="Calhoun S."/>
            <person name="Haridas S."/>
            <person name="Kuo A."/>
            <person name="Mondo S."/>
            <person name="Pangilinan J."/>
            <person name="Riley R."/>
            <person name="Labutti K."/>
            <person name="Andreopoulos B."/>
            <person name="Lipzen A."/>
            <person name="Chen C."/>
            <person name="Yanf M."/>
            <person name="Daum C."/>
            <person name="Ng V."/>
            <person name="Clum A."/>
            <person name="Ohm R."/>
            <person name="Martin F."/>
            <person name="Silar P."/>
            <person name="Natvig D."/>
            <person name="Lalanne C."/>
            <person name="Gautier V."/>
            <person name="Ament-Velasquez S.L."/>
            <person name="Kruys A."/>
            <person name="Hutchinson M.I."/>
            <person name="Powell A.J."/>
            <person name="Barry K."/>
            <person name="Miller A.N."/>
            <person name="Grigoriev I.V."/>
            <person name="Debuchy R."/>
            <person name="Gladieux P."/>
            <person name="Thoren M.H."/>
            <person name="Johannesson H."/>
        </authorList>
    </citation>
    <scope>NUCLEOTIDE SEQUENCE</scope>
    <source>
        <strain evidence="4">CBS 315.58</strain>
    </source>
</reference>
<dbReference type="GO" id="GO:0005524">
    <property type="term" value="F:ATP binding"/>
    <property type="evidence" value="ECO:0007669"/>
    <property type="project" value="InterPro"/>
</dbReference>
<dbReference type="InterPro" id="IPR003959">
    <property type="entry name" value="ATPase_AAA_core"/>
</dbReference>
<sequence>MPIHEPYHALFKNLRRLHKILPSTGDDRKHAELLLDFITTEQSGTWHKSLEVEERRCRRIAFRDLCLLYFTGQTVFRRESGWRAYKVGRIETGADFTCGPLRVHAYYLDFDNMGQSLVPHLEVLTISPYQYDREIRDLVLLPEWYVHNHLKMDVLRDRLIQRGKKYWAYNSRPFLQEYSGDAWGNTSKSVPMQVMVDYTTASKKSEDNMSHSLMNPTCQACRSIALGFAPFPQGSYSHDPEFCFQLGRYRKGEDCEGKCMLLYCPSQVWAFSFRHKTWKQVHVSHLIDVKVQKPEWKDLRMADMDRKTQLDLMVASYFRERDSGRPIFGRRQGINMLLHGGSGTGKRFIAEFLARRHNAALYEISCSSLPQAADSLNIELRTIFSRAANWGALLLLKHADSLVQARLGRDVRQDNLVSTLLEALDSSEALVFFSASYSTEHDPHIISRMHMALPLPELEAEAQNATWRHAINNVQCLPEYDREDLECFVKKDSCSPPNGSFGSMNGQEIKSCFQAALALATREQPRGQHISLKGDHIKKVLGFRDMFKEYVRKTYKYYHGEGGI</sequence>
<dbReference type="PANTHER" id="PTHR46411">
    <property type="entry name" value="FAMILY ATPASE, PUTATIVE-RELATED"/>
    <property type="match status" value="1"/>
</dbReference>
<reference evidence="4" key="1">
    <citation type="journal article" date="2023" name="Mol. Phylogenet. Evol.">
        <title>Genome-scale phylogeny and comparative genomics of the fungal order Sordariales.</title>
        <authorList>
            <person name="Hensen N."/>
            <person name="Bonometti L."/>
            <person name="Westerberg I."/>
            <person name="Brannstrom I.O."/>
            <person name="Guillou S."/>
            <person name="Cros-Aarteil S."/>
            <person name="Calhoun S."/>
            <person name="Haridas S."/>
            <person name="Kuo A."/>
            <person name="Mondo S."/>
            <person name="Pangilinan J."/>
            <person name="Riley R."/>
            <person name="LaButti K."/>
            <person name="Andreopoulos B."/>
            <person name="Lipzen A."/>
            <person name="Chen C."/>
            <person name="Yan M."/>
            <person name="Daum C."/>
            <person name="Ng V."/>
            <person name="Clum A."/>
            <person name="Steindorff A."/>
            <person name="Ohm R.A."/>
            <person name="Martin F."/>
            <person name="Silar P."/>
            <person name="Natvig D.O."/>
            <person name="Lalanne C."/>
            <person name="Gautier V."/>
            <person name="Ament-Velasquez S.L."/>
            <person name="Kruys A."/>
            <person name="Hutchinson M.I."/>
            <person name="Powell A.J."/>
            <person name="Barry K."/>
            <person name="Miller A.N."/>
            <person name="Grigoriev I.V."/>
            <person name="Debuchy R."/>
            <person name="Gladieux P."/>
            <person name="Hiltunen Thoren M."/>
            <person name="Johannesson H."/>
        </authorList>
    </citation>
    <scope>NUCLEOTIDE SEQUENCE</scope>
    <source>
        <strain evidence="4">CBS 315.58</strain>
    </source>
</reference>
<dbReference type="SUPFAM" id="SSF52540">
    <property type="entry name" value="P-loop containing nucleoside triphosphate hydrolases"/>
    <property type="match status" value="1"/>
</dbReference>
<dbReference type="AlphaFoldDB" id="A0AAN6XKU5"/>
<dbReference type="Gene3D" id="3.40.50.300">
    <property type="entry name" value="P-loop containing nucleotide triphosphate hydrolases"/>
    <property type="match status" value="1"/>
</dbReference>